<dbReference type="AlphaFoldDB" id="A0A9Q1GCJ3"/>
<proteinExistence type="predicted"/>
<evidence type="ECO:0000313" key="2">
    <source>
        <dbReference type="Proteomes" id="UP001152622"/>
    </source>
</evidence>
<dbReference type="EMBL" id="JAINUF010000001">
    <property type="protein sequence ID" value="KAJ8381736.1"/>
    <property type="molecule type" value="Genomic_DNA"/>
</dbReference>
<dbReference type="Proteomes" id="UP001152622">
    <property type="component" value="Chromosome 1"/>
</dbReference>
<sequence length="80" mass="8973">MFPSMHLWSLGFSMRCQSAKDDCSLERSSLLLRPDLHTDSGFELPVPGFANGFEQRPFPGQRGVRVHLEAVLLEVSRGDL</sequence>
<organism evidence="1 2">
    <name type="scientific">Synaphobranchus kaupii</name>
    <name type="common">Kaup's arrowtooth eel</name>
    <dbReference type="NCBI Taxonomy" id="118154"/>
    <lineage>
        <taxon>Eukaryota</taxon>
        <taxon>Metazoa</taxon>
        <taxon>Chordata</taxon>
        <taxon>Craniata</taxon>
        <taxon>Vertebrata</taxon>
        <taxon>Euteleostomi</taxon>
        <taxon>Actinopterygii</taxon>
        <taxon>Neopterygii</taxon>
        <taxon>Teleostei</taxon>
        <taxon>Anguilliformes</taxon>
        <taxon>Synaphobranchidae</taxon>
        <taxon>Synaphobranchus</taxon>
    </lineage>
</organism>
<name>A0A9Q1GCJ3_SYNKA</name>
<keyword evidence="2" id="KW-1185">Reference proteome</keyword>
<gene>
    <name evidence="1" type="ORF">SKAU_G00025140</name>
</gene>
<comment type="caution">
    <text evidence="1">The sequence shown here is derived from an EMBL/GenBank/DDBJ whole genome shotgun (WGS) entry which is preliminary data.</text>
</comment>
<accession>A0A9Q1GCJ3</accession>
<reference evidence="1" key="1">
    <citation type="journal article" date="2023" name="Science">
        <title>Genome structures resolve the early diversification of teleost fishes.</title>
        <authorList>
            <person name="Parey E."/>
            <person name="Louis A."/>
            <person name="Montfort J."/>
            <person name="Bouchez O."/>
            <person name="Roques C."/>
            <person name="Iampietro C."/>
            <person name="Lluch J."/>
            <person name="Castinel A."/>
            <person name="Donnadieu C."/>
            <person name="Desvignes T."/>
            <person name="Floi Bucao C."/>
            <person name="Jouanno E."/>
            <person name="Wen M."/>
            <person name="Mejri S."/>
            <person name="Dirks R."/>
            <person name="Jansen H."/>
            <person name="Henkel C."/>
            <person name="Chen W.J."/>
            <person name="Zahm M."/>
            <person name="Cabau C."/>
            <person name="Klopp C."/>
            <person name="Thompson A.W."/>
            <person name="Robinson-Rechavi M."/>
            <person name="Braasch I."/>
            <person name="Lecointre G."/>
            <person name="Bobe J."/>
            <person name="Postlethwait J.H."/>
            <person name="Berthelot C."/>
            <person name="Roest Crollius H."/>
            <person name="Guiguen Y."/>
        </authorList>
    </citation>
    <scope>NUCLEOTIDE SEQUENCE</scope>
    <source>
        <strain evidence="1">WJC10195</strain>
    </source>
</reference>
<evidence type="ECO:0000313" key="1">
    <source>
        <dbReference type="EMBL" id="KAJ8381736.1"/>
    </source>
</evidence>
<protein>
    <submittedName>
        <fullName evidence="1">Uncharacterized protein</fullName>
    </submittedName>
</protein>